<dbReference type="EMBL" id="PYDT01000009">
    <property type="protein sequence ID" value="THU48810.1"/>
    <property type="molecule type" value="Genomic_DNA"/>
</dbReference>
<dbReference type="Proteomes" id="UP000317650">
    <property type="component" value="Chromosome 6"/>
</dbReference>
<protein>
    <recommendedName>
        <fullName evidence="4">Hexosyltransferase</fullName>
        <ecNumber evidence="4">2.4.1.-</ecNumber>
    </recommendedName>
</protein>
<evidence type="ECO:0000256" key="1">
    <source>
        <dbReference type="ARBA" id="ARBA00004877"/>
    </source>
</evidence>
<comment type="similarity">
    <text evidence="2 4">Belongs to the glycosyltransferase 8 family.</text>
</comment>
<keyword evidence="3 4" id="KW-0328">Glycosyltransferase</keyword>
<evidence type="ECO:0000256" key="2">
    <source>
        <dbReference type="ARBA" id="ARBA00006351"/>
    </source>
</evidence>
<proteinExistence type="inferred from homology"/>
<feature type="compositionally biased region" description="Polar residues" evidence="5">
    <location>
        <begin position="180"/>
        <end position="212"/>
    </location>
</feature>
<dbReference type="CDD" id="cd06429">
    <property type="entry name" value="GT8_like_1"/>
    <property type="match status" value="1"/>
</dbReference>
<dbReference type="Gene3D" id="3.90.550.10">
    <property type="entry name" value="Spore Coat Polysaccharide Biosynthesis Protein SpsA, Chain A"/>
    <property type="match status" value="1"/>
</dbReference>
<dbReference type="GO" id="GO:0071555">
    <property type="term" value="P:cell wall organization"/>
    <property type="evidence" value="ECO:0007669"/>
    <property type="project" value="UniProtKB-KW"/>
</dbReference>
<sequence>MAISFFSFSSSAAFAVGEFGDPSPDADLAQWSPVITVASAVVFAVQWWCSAGRGPRSSSSPSSLPPSSPHSSSSFASLRPKSSSLTVILVGLFDAARKESDREGNGIVKNLSPVHASNSMQLNAIEQEVGGGVKEPKGIIYNDEDLTDVQSTYSENATTSGVANGPSSSNSGGGEDHQNRLLSSATGEDNKQAPSNRTSGETKSGLPPQSSTTEKILEMEDQINMAKAYLLFSSSNSKSHLVRELKIRIKEIERVLGRTNKSSDLFMSDLQKLEAMEVTLSKARKAYPDCSAVASKLHAQLYNAEEQLRAQKHQASYLIHLTARTFPRGLHCLSMRLTTEYFALQPEQRKLPNSQNVRKLALYHYAIFSDNVLACAVLVNSTTSTSMEPEKIVFHVVTNSYNFPAMVMWFLLNPPGKSTIQIQSLDDFRFLPAGFSSFFVQSAKADPRYTSPLNHLRFYLPELFPLLNKIMLLDHDVVVQRDLRRLWSVDMNGKVNGAVDICRDNKTSHKLETLVNPSDPVIANIFDAKACSWAFGMNIFDLQEWRRQGLTGSYHQWKQLENSKQPWKAGSSLLGQLLFYNHTMTLDRRWHVLGLGRHSSVRRSEIERAAVIHYDGNMKPWLDVALAKYRKYWTRFLDYGNPYFQQCNIHE</sequence>
<dbReference type="GO" id="GO:0000139">
    <property type="term" value="C:Golgi membrane"/>
    <property type="evidence" value="ECO:0007669"/>
    <property type="project" value="UniProtKB-SubCell"/>
</dbReference>
<dbReference type="AlphaFoldDB" id="A0A4S8IK83"/>
<dbReference type="Pfam" id="PF25557">
    <property type="entry name" value="GAUT_1"/>
    <property type="match status" value="1"/>
</dbReference>
<reference evidence="6 7" key="1">
    <citation type="journal article" date="2019" name="Nat. Plants">
        <title>Genome sequencing of Musa balbisiana reveals subgenome evolution and function divergence in polyploid bananas.</title>
        <authorList>
            <person name="Yao X."/>
        </authorList>
    </citation>
    <scope>NUCLEOTIDE SEQUENCE [LARGE SCALE GENOMIC DNA]</scope>
    <source>
        <strain evidence="7">cv. DH-PKW</strain>
        <tissue evidence="6">Leaves</tissue>
    </source>
</reference>
<keyword evidence="4" id="KW-0333">Golgi apparatus</keyword>
<dbReference type="Pfam" id="PF01501">
    <property type="entry name" value="Glyco_transf_8"/>
    <property type="match status" value="1"/>
</dbReference>
<name>A0A4S8IK83_MUSBA</name>
<dbReference type="GO" id="GO:0045489">
    <property type="term" value="P:pectin biosynthetic process"/>
    <property type="evidence" value="ECO:0007669"/>
    <property type="project" value="UniProtKB-UniPathway"/>
</dbReference>
<accession>A0A4S8IK83</accession>
<evidence type="ECO:0000256" key="4">
    <source>
        <dbReference type="RuleBase" id="RU362027"/>
    </source>
</evidence>
<keyword evidence="4" id="KW-0961">Cell wall biogenesis/degradation</keyword>
<evidence type="ECO:0000313" key="7">
    <source>
        <dbReference type="Proteomes" id="UP000317650"/>
    </source>
</evidence>
<comment type="subcellular location">
    <subcellularLocation>
        <location evidence="4">Golgi apparatus membrane</location>
        <topology evidence="4">Single-pass type II membrane protein</topology>
    </subcellularLocation>
</comment>
<dbReference type="InterPro" id="IPR029044">
    <property type="entry name" value="Nucleotide-diphossugar_trans"/>
</dbReference>
<feature type="region of interest" description="Disordered" evidence="5">
    <location>
        <begin position="56"/>
        <end position="78"/>
    </location>
</feature>
<feature type="compositionally biased region" description="Low complexity" evidence="5">
    <location>
        <begin position="69"/>
        <end position="78"/>
    </location>
</feature>
<dbReference type="UniPathway" id="UPA00845"/>
<dbReference type="PANTHER" id="PTHR32116">
    <property type="entry name" value="GALACTURONOSYLTRANSFERASE 4-RELATED"/>
    <property type="match status" value="1"/>
</dbReference>
<evidence type="ECO:0000256" key="5">
    <source>
        <dbReference type="SAM" id="MobiDB-lite"/>
    </source>
</evidence>
<dbReference type="PANTHER" id="PTHR32116:SF0">
    <property type="entry name" value="GALACTURONOSYLTRANSFERASE 6-RELATED"/>
    <property type="match status" value="1"/>
</dbReference>
<feature type="region of interest" description="Disordered" evidence="5">
    <location>
        <begin position="154"/>
        <end position="212"/>
    </location>
</feature>
<organism evidence="6 7">
    <name type="scientific">Musa balbisiana</name>
    <name type="common">Banana</name>
    <dbReference type="NCBI Taxonomy" id="52838"/>
    <lineage>
        <taxon>Eukaryota</taxon>
        <taxon>Viridiplantae</taxon>
        <taxon>Streptophyta</taxon>
        <taxon>Embryophyta</taxon>
        <taxon>Tracheophyta</taxon>
        <taxon>Spermatophyta</taxon>
        <taxon>Magnoliopsida</taxon>
        <taxon>Liliopsida</taxon>
        <taxon>Zingiberales</taxon>
        <taxon>Musaceae</taxon>
        <taxon>Musa</taxon>
    </lineage>
</organism>
<dbReference type="EC" id="2.4.1.-" evidence="4"/>
<dbReference type="InterPro" id="IPR002495">
    <property type="entry name" value="Glyco_trans_8"/>
</dbReference>
<feature type="compositionally biased region" description="Low complexity" evidence="5">
    <location>
        <begin position="160"/>
        <end position="170"/>
    </location>
</feature>
<comment type="pathway">
    <text evidence="1 4">Glycan metabolism; pectin biosynthesis.</text>
</comment>
<keyword evidence="7" id="KW-1185">Reference proteome</keyword>
<dbReference type="InterPro" id="IPR029993">
    <property type="entry name" value="GAUT"/>
</dbReference>
<dbReference type="SUPFAM" id="SSF53448">
    <property type="entry name" value="Nucleotide-diphospho-sugar transferases"/>
    <property type="match status" value="1"/>
</dbReference>
<evidence type="ECO:0000256" key="3">
    <source>
        <dbReference type="ARBA" id="ARBA00022676"/>
    </source>
</evidence>
<evidence type="ECO:0000313" key="6">
    <source>
        <dbReference type="EMBL" id="THU48810.1"/>
    </source>
</evidence>
<comment type="caution">
    <text evidence="6">The sequence shown here is derived from an EMBL/GenBank/DDBJ whole genome shotgun (WGS) entry which is preliminary data.</text>
</comment>
<keyword evidence="3 4" id="KW-0808">Transferase</keyword>
<dbReference type="GO" id="GO:0047262">
    <property type="term" value="F:polygalacturonate 4-alpha-galacturonosyltransferase activity"/>
    <property type="evidence" value="ECO:0007669"/>
    <property type="project" value="InterPro"/>
</dbReference>
<gene>
    <name evidence="6" type="ORF">C4D60_Mb06t02920</name>
</gene>